<dbReference type="Pfam" id="PF00857">
    <property type="entry name" value="Isochorismatase"/>
    <property type="match status" value="1"/>
</dbReference>
<dbReference type="InterPro" id="IPR036380">
    <property type="entry name" value="Isochorismatase-like_sf"/>
</dbReference>
<dbReference type="GO" id="GO:0016787">
    <property type="term" value="F:hydrolase activity"/>
    <property type="evidence" value="ECO:0007669"/>
    <property type="project" value="UniProtKB-KW"/>
</dbReference>
<organism evidence="3 4">
    <name type="scientific">Steroidobacter agaridevorans</name>
    <dbReference type="NCBI Taxonomy" id="2695856"/>
    <lineage>
        <taxon>Bacteria</taxon>
        <taxon>Pseudomonadati</taxon>
        <taxon>Pseudomonadota</taxon>
        <taxon>Gammaproteobacteria</taxon>
        <taxon>Steroidobacterales</taxon>
        <taxon>Steroidobacteraceae</taxon>
        <taxon>Steroidobacter</taxon>
    </lineage>
</organism>
<dbReference type="InterPro" id="IPR000868">
    <property type="entry name" value="Isochorismatase-like_dom"/>
</dbReference>
<dbReference type="RefSeq" id="WP_161816341.1">
    <property type="nucleotide sequence ID" value="NZ_BLJN01000010.1"/>
</dbReference>
<dbReference type="EMBL" id="BLJN01000010">
    <property type="protein sequence ID" value="GFE84756.1"/>
    <property type="molecule type" value="Genomic_DNA"/>
</dbReference>
<keyword evidence="1 3" id="KW-0378">Hydrolase</keyword>
<gene>
    <name evidence="3" type="ORF">GCM10011487_67560</name>
</gene>
<dbReference type="AlphaFoldDB" id="A0A829YQM1"/>
<dbReference type="SUPFAM" id="SSF52499">
    <property type="entry name" value="Isochorismatase-like hydrolases"/>
    <property type="match status" value="1"/>
</dbReference>
<proteinExistence type="predicted"/>
<sequence>MKSALLVIDVQQSFTRRPYWDEAELPGFIQNLQQLVNRAQQAGLPVLQVFHVDEEGAENAFSHESGLIKTLPQLDIRPTEVFTKAVHSAMFATTRNGRSLDYWLRTHGIDRLIVTGIRTEQCCETTTRHASDLGYSVTYAVDATLTFPMVSGSGRTYTAAEIRDRTELVLQGRFAQVQRSAAVAI</sequence>
<evidence type="ECO:0000256" key="1">
    <source>
        <dbReference type="ARBA" id="ARBA00022801"/>
    </source>
</evidence>
<dbReference type="InterPro" id="IPR050272">
    <property type="entry name" value="Isochorismatase-like_hydrls"/>
</dbReference>
<comment type="caution">
    <text evidence="3">The sequence shown here is derived from an EMBL/GenBank/DDBJ whole genome shotgun (WGS) entry which is preliminary data.</text>
</comment>
<dbReference type="PANTHER" id="PTHR43540:SF6">
    <property type="entry name" value="ISOCHORISMATASE-LIKE DOMAIN-CONTAINING PROTEIN"/>
    <property type="match status" value="1"/>
</dbReference>
<evidence type="ECO:0000313" key="3">
    <source>
        <dbReference type="EMBL" id="GFE84756.1"/>
    </source>
</evidence>
<accession>A0A829YQM1</accession>
<dbReference type="Gene3D" id="3.40.50.850">
    <property type="entry name" value="Isochorismatase-like"/>
    <property type="match status" value="1"/>
</dbReference>
<reference evidence="4" key="1">
    <citation type="submission" date="2020-01" db="EMBL/GenBank/DDBJ databases">
        <title>'Steroidobacter agaridevorans' sp. nov., agar-degrading bacteria isolated from rhizosphere soils.</title>
        <authorList>
            <person name="Ikenaga M."/>
            <person name="Kataoka M."/>
            <person name="Murouchi A."/>
            <person name="Katsuragi S."/>
            <person name="Sakai M."/>
        </authorList>
    </citation>
    <scope>NUCLEOTIDE SEQUENCE [LARGE SCALE GENOMIC DNA]</scope>
    <source>
        <strain evidence="4">YU21-B</strain>
    </source>
</reference>
<feature type="domain" description="Isochorismatase-like" evidence="2">
    <location>
        <begin position="3"/>
        <end position="147"/>
    </location>
</feature>
<evidence type="ECO:0000313" key="4">
    <source>
        <dbReference type="Proteomes" id="UP000445000"/>
    </source>
</evidence>
<dbReference type="PANTHER" id="PTHR43540">
    <property type="entry name" value="PEROXYUREIDOACRYLATE/UREIDOACRYLATE AMIDOHYDROLASE-RELATED"/>
    <property type="match status" value="1"/>
</dbReference>
<name>A0A829YQM1_9GAMM</name>
<keyword evidence="4" id="KW-1185">Reference proteome</keyword>
<evidence type="ECO:0000259" key="2">
    <source>
        <dbReference type="Pfam" id="PF00857"/>
    </source>
</evidence>
<protein>
    <submittedName>
        <fullName evidence="3">Hydrolase</fullName>
    </submittedName>
</protein>
<dbReference type="Proteomes" id="UP000445000">
    <property type="component" value="Unassembled WGS sequence"/>
</dbReference>